<dbReference type="AlphaFoldDB" id="A0A9W6UU62"/>
<evidence type="ECO:0000313" key="2">
    <source>
        <dbReference type="EMBL" id="GLW59265.1"/>
    </source>
</evidence>
<reference evidence="2" key="1">
    <citation type="submission" date="2023-02" db="EMBL/GenBank/DDBJ databases">
        <title>Kitasatospora phosalacinea NBRC 14362.</title>
        <authorList>
            <person name="Ichikawa N."/>
            <person name="Sato H."/>
            <person name="Tonouchi N."/>
        </authorList>
    </citation>
    <scope>NUCLEOTIDE SEQUENCE</scope>
    <source>
        <strain evidence="2">NBRC 14362</strain>
    </source>
</reference>
<dbReference type="RefSeq" id="WP_051778362.1">
    <property type="nucleotide sequence ID" value="NZ_BSRX01000073.1"/>
</dbReference>
<evidence type="ECO:0000256" key="1">
    <source>
        <dbReference type="SAM" id="MobiDB-lite"/>
    </source>
</evidence>
<feature type="region of interest" description="Disordered" evidence="1">
    <location>
        <begin position="122"/>
        <end position="160"/>
    </location>
</feature>
<dbReference type="OrthoDB" id="3729011at2"/>
<proteinExistence type="predicted"/>
<dbReference type="EMBL" id="BSRX01000073">
    <property type="protein sequence ID" value="GLW59265.1"/>
    <property type="molecule type" value="Genomic_DNA"/>
</dbReference>
<sequence>MKKPTLKAPKLRAPKLKAPDLSGVAGGSRTGQSLLAGVAVLGLVFGVAELRSPATTAADTGGGRTTAQVERTALVCPPPMQGVTGSTSLTLFSPEGGTGSTGTGLIANANAANVIAAQNPVQPAADPTASAAPSGAAPSGQPAGAPSGQPSGAPAAGQSPAPVVDALISLAKPGVPATGPANNSDTAPGTFAAATGNLAPGFTATQVTTSENGGTSLSGADCVPSGTSFWFAGASTGPHRVDYVTLVNADTLPAVVDLKMYGAKGLIDNELATGIAVAPGQSQTLLLSSLTKGPVDDLALHVVTRSGRIGAGVHAIDTGKGTDWLEPSADPAPSVTVPGIPDDVTTAHLVVATDSADDADLKVQLSGKNGWFTPAGKESIHVKAGMTAVLDFQFTAETREGASAIRLTPTSPDHPTPVVAGLRVDRENKGKTEATWLSGGSPVGARASVADNRAGQTKLLLTAVDADAKVKVTSSAGANGGTPGSKDVDVPVGTTVTVEGIDPAGANGPYALTVQTVSGGPVLAARQLSAVTKDVPTFTTQQFRDDHATVEVPRVAADPGVVLGTK</sequence>
<gene>
    <name evidence="2" type="ORF">Kpho01_72750</name>
</gene>
<accession>A0A9W6UU62</accession>
<dbReference type="InterPro" id="IPR043777">
    <property type="entry name" value="DUF5719"/>
</dbReference>
<dbReference type="Pfam" id="PF18986">
    <property type="entry name" value="DUF5719"/>
    <property type="match status" value="1"/>
</dbReference>
<organism evidence="2 3">
    <name type="scientific">Kitasatospora phosalacinea</name>
    <dbReference type="NCBI Taxonomy" id="2065"/>
    <lineage>
        <taxon>Bacteria</taxon>
        <taxon>Bacillati</taxon>
        <taxon>Actinomycetota</taxon>
        <taxon>Actinomycetes</taxon>
        <taxon>Kitasatosporales</taxon>
        <taxon>Streptomycetaceae</taxon>
        <taxon>Kitasatospora</taxon>
    </lineage>
</organism>
<comment type="caution">
    <text evidence="2">The sequence shown here is derived from an EMBL/GenBank/DDBJ whole genome shotgun (WGS) entry which is preliminary data.</text>
</comment>
<dbReference type="Proteomes" id="UP001165143">
    <property type="component" value="Unassembled WGS sequence"/>
</dbReference>
<name>A0A9W6UU62_9ACTN</name>
<protein>
    <submittedName>
        <fullName evidence="2">Uncharacterized protein</fullName>
    </submittedName>
</protein>
<evidence type="ECO:0000313" key="3">
    <source>
        <dbReference type="Proteomes" id="UP001165143"/>
    </source>
</evidence>